<dbReference type="AlphaFoldDB" id="A0A975BC23"/>
<name>A0A975BC23_9BACT</name>
<accession>A0A975BC23</accession>
<proteinExistence type="predicted"/>
<dbReference type="KEGG" id="dli:dnl_48710"/>
<reference evidence="1" key="1">
    <citation type="journal article" date="2021" name="Microb. Physiol.">
        <title>Proteogenomic Insights into the Physiology of Marine, Sulfate-Reducing, Filamentous Desulfonema limicola and Desulfonema magnum.</title>
        <authorList>
            <person name="Schnaars V."/>
            <person name="Wohlbrand L."/>
            <person name="Scheve S."/>
            <person name="Hinrichs C."/>
            <person name="Reinhardt R."/>
            <person name="Rabus R."/>
        </authorList>
    </citation>
    <scope>NUCLEOTIDE SEQUENCE</scope>
    <source>
        <strain evidence="1">5ac10</strain>
    </source>
</reference>
<keyword evidence="2" id="KW-1185">Reference proteome</keyword>
<organism evidence="1 2">
    <name type="scientific">Desulfonema limicola</name>
    <dbReference type="NCBI Taxonomy" id="45656"/>
    <lineage>
        <taxon>Bacteria</taxon>
        <taxon>Pseudomonadati</taxon>
        <taxon>Thermodesulfobacteriota</taxon>
        <taxon>Desulfobacteria</taxon>
        <taxon>Desulfobacterales</taxon>
        <taxon>Desulfococcaceae</taxon>
        <taxon>Desulfonema</taxon>
    </lineage>
</organism>
<dbReference type="SUPFAM" id="SSF141694">
    <property type="entry name" value="AF2212/PG0164-like"/>
    <property type="match status" value="1"/>
</dbReference>
<sequence>MPQSIMAVYEHGIFRPLESLNLPEKQRVRIQIDLEKQIDSVETAFQFLINIKWLTPPPGQSKLKPIPIKERNRIADILGKAAIKPVSEMIIEDRGEW</sequence>
<dbReference type="EMBL" id="CP061799">
    <property type="protein sequence ID" value="QTA82495.1"/>
    <property type="molecule type" value="Genomic_DNA"/>
</dbReference>
<evidence type="ECO:0000313" key="1">
    <source>
        <dbReference type="EMBL" id="QTA82495.1"/>
    </source>
</evidence>
<dbReference type="Proteomes" id="UP000663720">
    <property type="component" value="Chromosome"/>
</dbReference>
<dbReference type="Pfam" id="PF01954">
    <property type="entry name" value="AF2212-like"/>
    <property type="match status" value="1"/>
</dbReference>
<dbReference type="RefSeq" id="WP_207688416.1">
    <property type="nucleotide sequence ID" value="NZ_CP061799.1"/>
</dbReference>
<dbReference type="InterPro" id="IPR008203">
    <property type="entry name" value="AF2212-like"/>
</dbReference>
<protein>
    <submittedName>
        <fullName evidence="1">DUF104</fullName>
    </submittedName>
</protein>
<dbReference type="InterPro" id="IPR024069">
    <property type="entry name" value="AF2212-like_dom_sf"/>
</dbReference>
<gene>
    <name evidence="1" type="ORF">dnl_48710</name>
</gene>
<dbReference type="Gene3D" id="4.10.1150.10">
    <property type="entry name" value="AF2212/PG0164-like"/>
    <property type="match status" value="1"/>
</dbReference>
<evidence type="ECO:0000313" key="2">
    <source>
        <dbReference type="Proteomes" id="UP000663720"/>
    </source>
</evidence>